<dbReference type="RefSeq" id="XP_001326384.1">
    <property type="nucleotide sequence ID" value="XM_001326349.1"/>
</dbReference>
<evidence type="ECO:0000313" key="2">
    <source>
        <dbReference type="EMBL" id="EAY14161.1"/>
    </source>
</evidence>
<dbReference type="AlphaFoldDB" id="A2DZF7"/>
<dbReference type="InterPro" id="IPR016024">
    <property type="entry name" value="ARM-type_fold"/>
</dbReference>
<dbReference type="VEuPathDB" id="TrichDB:TVAGG3_0041130"/>
<evidence type="ECO:0000313" key="3">
    <source>
        <dbReference type="Proteomes" id="UP000001542"/>
    </source>
</evidence>
<keyword evidence="1" id="KW-0472">Membrane</keyword>
<dbReference type="InParanoid" id="A2DZF7"/>
<feature type="transmembrane region" description="Helical" evidence="1">
    <location>
        <begin position="701"/>
        <end position="722"/>
    </location>
</feature>
<reference evidence="2" key="1">
    <citation type="submission" date="2006-10" db="EMBL/GenBank/DDBJ databases">
        <authorList>
            <person name="Amadeo P."/>
            <person name="Zhao Q."/>
            <person name="Wortman J."/>
            <person name="Fraser-Liggett C."/>
            <person name="Carlton J."/>
        </authorList>
    </citation>
    <scope>NUCLEOTIDE SEQUENCE</scope>
    <source>
        <strain evidence="2">G3</strain>
    </source>
</reference>
<organism evidence="2 3">
    <name type="scientific">Trichomonas vaginalis (strain ATCC PRA-98 / G3)</name>
    <dbReference type="NCBI Taxonomy" id="412133"/>
    <lineage>
        <taxon>Eukaryota</taxon>
        <taxon>Metamonada</taxon>
        <taxon>Parabasalia</taxon>
        <taxon>Trichomonadida</taxon>
        <taxon>Trichomonadidae</taxon>
        <taxon>Trichomonas</taxon>
    </lineage>
</organism>
<evidence type="ECO:0008006" key="4">
    <source>
        <dbReference type="Google" id="ProtNLM"/>
    </source>
</evidence>
<dbReference type="KEGG" id="tva:4772164"/>
<gene>
    <name evidence="2" type="ORF">TVAG_372940</name>
</gene>
<reference evidence="2" key="2">
    <citation type="journal article" date="2007" name="Science">
        <title>Draft genome sequence of the sexually transmitted pathogen Trichomonas vaginalis.</title>
        <authorList>
            <person name="Carlton J.M."/>
            <person name="Hirt R.P."/>
            <person name="Silva J.C."/>
            <person name="Delcher A.L."/>
            <person name="Schatz M."/>
            <person name="Zhao Q."/>
            <person name="Wortman J.R."/>
            <person name="Bidwell S.L."/>
            <person name="Alsmark U.C.M."/>
            <person name="Besteiro S."/>
            <person name="Sicheritz-Ponten T."/>
            <person name="Noel C.J."/>
            <person name="Dacks J.B."/>
            <person name="Foster P.G."/>
            <person name="Simillion C."/>
            <person name="Van de Peer Y."/>
            <person name="Miranda-Saavedra D."/>
            <person name="Barton G.J."/>
            <person name="Westrop G.D."/>
            <person name="Mueller S."/>
            <person name="Dessi D."/>
            <person name="Fiori P.L."/>
            <person name="Ren Q."/>
            <person name="Paulsen I."/>
            <person name="Zhang H."/>
            <person name="Bastida-Corcuera F.D."/>
            <person name="Simoes-Barbosa A."/>
            <person name="Brown M.T."/>
            <person name="Hayes R.D."/>
            <person name="Mukherjee M."/>
            <person name="Okumura C.Y."/>
            <person name="Schneider R."/>
            <person name="Smith A.J."/>
            <person name="Vanacova S."/>
            <person name="Villalvazo M."/>
            <person name="Haas B.J."/>
            <person name="Pertea M."/>
            <person name="Feldblyum T.V."/>
            <person name="Utterback T.R."/>
            <person name="Shu C.L."/>
            <person name="Osoegawa K."/>
            <person name="de Jong P.J."/>
            <person name="Hrdy I."/>
            <person name="Horvathova L."/>
            <person name="Zubacova Z."/>
            <person name="Dolezal P."/>
            <person name="Malik S.B."/>
            <person name="Logsdon J.M. Jr."/>
            <person name="Henze K."/>
            <person name="Gupta A."/>
            <person name="Wang C.C."/>
            <person name="Dunne R.L."/>
            <person name="Upcroft J.A."/>
            <person name="Upcroft P."/>
            <person name="White O."/>
            <person name="Salzberg S.L."/>
            <person name="Tang P."/>
            <person name="Chiu C.-H."/>
            <person name="Lee Y.-S."/>
            <person name="Embley T.M."/>
            <person name="Coombs G.H."/>
            <person name="Mottram J.C."/>
            <person name="Tachezy J."/>
            <person name="Fraser-Liggett C.M."/>
            <person name="Johnson P.J."/>
        </authorList>
    </citation>
    <scope>NUCLEOTIDE SEQUENCE [LARGE SCALE GENOMIC DNA]</scope>
    <source>
        <strain evidence="2">G3</strain>
    </source>
</reference>
<dbReference type="InterPro" id="IPR011989">
    <property type="entry name" value="ARM-like"/>
</dbReference>
<proteinExistence type="predicted"/>
<keyword evidence="3" id="KW-1185">Reference proteome</keyword>
<evidence type="ECO:0000256" key="1">
    <source>
        <dbReference type="SAM" id="Phobius"/>
    </source>
</evidence>
<protein>
    <recommendedName>
        <fullName evidence="4">Importin N-terminal domain-containing protein</fullName>
    </recommendedName>
</protein>
<dbReference type="SUPFAM" id="SSF48371">
    <property type="entry name" value="ARM repeat"/>
    <property type="match status" value="1"/>
</dbReference>
<dbReference type="VEuPathDB" id="TrichDB:TVAG_372940"/>
<dbReference type="SMR" id="A2DZF7"/>
<keyword evidence="1" id="KW-0812">Transmembrane</keyword>
<keyword evidence="1" id="KW-1133">Transmembrane helix</keyword>
<dbReference type="EMBL" id="DS113274">
    <property type="protein sequence ID" value="EAY14161.1"/>
    <property type="molecule type" value="Genomic_DNA"/>
</dbReference>
<sequence>MSDIVGLLLEADNDKSDNFSAAQAELVEKCENEPIDIIIELLNRLWDESNSERLMFLMITLITNSFKRTIIITVPKYAVCTSTVEPDLAQNLFQAALSFFSHSYEPLRAAAANLFMVVASAEMQMFPELSLIDQLTERLGSDNTAEVLSATECFTVILRKFVIEETARSQIFQAIFQLVESIECNTKTFTDSTSVLHHVIAMLVNISSSIFEELDTNESCAFMNHVVSHLVDQPLKEVVYQFIGSVAQENFTSILEFIPQVFQESVTDILSDTETQRNKLAATYLWEQVFSIEHVNEEVFNALSEVADNIIPVLIQEMTQDTLDEPSETNWDPSDAAFSALLRISDRYLQTFLQYVNGRFESDQDDNETGTRIANIRCLLILSHYLPQVPDYYSNLLTRVCGYLQDECVNVIYFALHSLSNIIVHSATSNDFVELFPTLFEMSLNDILGIPALNCIYHIVHHVDFSYYAILSSLESLFESISINNVYLLTKCFDFVYQESIPVDIALDVLNFLINLMKQCDEAFASIVCRMFPPLCNKCGDLPSQTYMDAFSILTLWMDNDMFYAMPAVCSMAYINPQFIAQSLTTIVPYVLENLNSGDLDRSIQAINAWSIIYICIDDLEDYSDQLFEAIIDKADPQAPLSQQTAVIHAFYVVSKHIKNNDDLSRILIALERYRAFEVFADLEMLDVDSFQTFIVAFLDLMYQIAMLGGISIVTTFVNNIVMLKTPAKAARNQLMKLAKIFMTCDHNSFPNASILGKKICMAYNVIFLCN</sequence>
<accession>A2DZF7</accession>
<dbReference type="Gene3D" id="1.25.10.10">
    <property type="entry name" value="Leucine-rich Repeat Variant"/>
    <property type="match status" value="1"/>
</dbReference>
<name>A2DZF7_TRIV3</name>
<dbReference type="Proteomes" id="UP000001542">
    <property type="component" value="Unassembled WGS sequence"/>
</dbReference>